<name>A0A834XSV3_APHGI</name>
<feature type="domain" description="COMM" evidence="1">
    <location>
        <begin position="116"/>
        <end position="177"/>
    </location>
</feature>
<accession>A0A834XSV3</accession>
<dbReference type="PROSITE" id="PS51269">
    <property type="entry name" value="COMM"/>
    <property type="match status" value="1"/>
</dbReference>
<dbReference type="InterPro" id="IPR055184">
    <property type="entry name" value="COMMD8_HN"/>
</dbReference>
<evidence type="ECO:0000313" key="2">
    <source>
        <dbReference type="EMBL" id="KAF7992833.1"/>
    </source>
</evidence>
<dbReference type="AlphaFoldDB" id="A0A834XSV3"/>
<protein>
    <recommendedName>
        <fullName evidence="1">COMM domain-containing protein</fullName>
    </recommendedName>
</protein>
<organism evidence="2 3">
    <name type="scientific">Aphidius gifuensis</name>
    <name type="common">Parasitoid wasp</name>
    <dbReference type="NCBI Taxonomy" id="684658"/>
    <lineage>
        <taxon>Eukaryota</taxon>
        <taxon>Metazoa</taxon>
        <taxon>Ecdysozoa</taxon>
        <taxon>Arthropoda</taxon>
        <taxon>Hexapoda</taxon>
        <taxon>Insecta</taxon>
        <taxon>Pterygota</taxon>
        <taxon>Neoptera</taxon>
        <taxon>Endopterygota</taxon>
        <taxon>Hymenoptera</taxon>
        <taxon>Apocrita</taxon>
        <taxon>Ichneumonoidea</taxon>
        <taxon>Braconidae</taxon>
        <taxon>Aphidiinae</taxon>
        <taxon>Aphidius</taxon>
    </lineage>
</organism>
<keyword evidence="3" id="KW-1185">Reference proteome</keyword>
<dbReference type="Pfam" id="PF07258">
    <property type="entry name" value="COMM_domain"/>
    <property type="match status" value="1"/>
</dbReference>
<dbReference type="Proteomes" id="UP000639338">
    <property type="component" value="Unassembled WGS sequence"/>
</dbReference>
<sequence>MDNQNLNNLLSKEDNHYTLTQFLHSCINEICGYKIQKFEQFSSIGWNEEEYNNTRKSINYLFKQPACLYLDIAKMPQTFFYYPENVQELIMTCLKVRQDQLCNALIADISQKKQPTVKDFDWRLKMVMGSSKISSLREFLLQLDLHTNYKNSEDIIGLEMTKEELDLFIKTLESISL</sequence>
<dbReference type="OrthoDB" id="64318at2759"/>
<dbReference type="EMBL" id="JACMRX010000003">
    <property type="protein sequence ID" value="KAF7992833.1"/>
    <property type="molecule type" value="Genomic_DNA"/>
</dbReference>
<dbReference type="InterPro" id="IPR047155">
    <property type="entry name" value="COMMD4/6/7/8"/>
</dbReference>
<dbReference type="PANTHER" id="PTHR16231">
    <property type="entry name" value="COMM DOMAIN-CONTAINING PROTEIN 4-8 FAMILY MEMBER"/>
    <property type="match status" value="1"/>
</dbReference>
<evidence type="ECO:0000313" key="3">
    <source>
        <dbReference type="Proteomes" id="UP000639338"/>
    </source>
</evidence>
<dbReference type="InterPro" id="IPR017920">
    <property type="entry name" value="COMM"/>
</dbReference>
<dbReference type="PANTHER" id="PTHR16231:SF0">
    <property type="entry name" value="COMM DOMAIN-CONTAINING PROTEIN 8"/>
    <property type="match status" value="1"/>
</dbReference>
<evidence type="ECO:0000259" key="1">
    <source>
        <dbReference type="PROSITE" id="PS51269"/>
    </source>
</evidence>
<proteinExistence type="predicted"/>
<reference evidence="2 3" key="1">
    <citation type="submission" date="2020-08" db="EMBL/GenBank/DDBJ databases">
        <title>Aphidius gifuensis genome sequencing and assembly.</title>
        <authorList>
            <person name="Du Z."/>
        </authorList>
    </citation>
    <scope>NUCLEOTIDE SEQUENCE [LARGE SCALE GENOMIC DNA]</scope>
    <source>
        <strain evidence="2">YNYX2018</strain>
        <tissue evidence="2">Adults</tissue>
    </source>
</reference>
<gene>
    <name evidence="2" type="ORF">HCN44_005177</name>
</gene>
<dbReference type="Pfam" id="PF22838">
    <property type="entry name" value="COMMD8_HN"/>
    <property type="match status" value="1"/>
</dbReference>
<comment type="caution">
    <text evidence="2">The sequence shown here is derived from an EMBL/GenBank/DDBJ whole genome shotgun (WGS) entry which is preliminary data.</text>
</comment>